<evidence type="ECO:0000259" key="1">
    <source>
        <dbReference type="SMART" id="SM00470"/>
    </source>
</evidence>
<dbReference type="SMART" id="SM00470">
    <property type="entry name" value="ParB"/>
    <property type="match status" value="1"/>
</dbReference>
<gene>
    <name evidence="2" type="ORF">UFOVP306_7</name>
</gene>
<dbReference type="Pfam" id="PF02195">
    <property type="entry name" value="ParB_N"/>
    <property type="match status" value="1"/>
</dbReference>
<dbReference type="Gene3D" id="3.90.1530.10">
    <property type="entry name" value="Conserved hypothetical protein from pyrococcus furiosus pfu- 392566-001, ParB domain"/>
    <property type="match status" value="1"/>
</dbReference>
<dbReference type="CDD" id="cd16403">
    <property type="entry name" value="ParB_N_like_MT"/>
    <property type="match status" value="1"/>
</dbReference>
<dbReference type="InterPro" id="IPR003115">
    <property type="entry name" value="ParB_N"/>
</dbReference>
<sequence length="215" mass="24453">MSKLKIIYKPIDDLIPYARNSRTHSEAQIAQIAASIQEFGWTNPVLLDGANGIIAGHGRVMAAQSIGEKQVPTIELGHLTDNQKRAYIIADNKLSLNAGWNEKILMYELQDLESLAVDLNITGFNDAEISKLFTNLDEYDHDDKTNAEEEWVGMPEFVSNDPCFRKVVVNFDTQEAVDSFFAMIGQEATEKTKSIWYPEKEQRNLKDVRWKQNDE</sequence>
<protein>
    <submittedName>
        <fullName evidence="2">Spo0J Stage 0 sporulation protein J (Antagonist of Soj) containing ParB-like nuclease domain</fullName>
    </submittedName>
</protein>
<organism evidence="2">
    <name type="scientific">uncultured Caudovirales phage</name>
    <dbReference type="NCBI Taxonomy" id="2100421"/>
    <lineage>
        <taxon>Viruses</taxon>
        <taxon>Duplodnaviria</taxon>
        <taxon>Heunggongvirae</taxon>
        <taxon>Uroviricota</taxon>
        <taxon>Caudoviricetes</taxon>
        <taxon>Peduoviridae</taxon>
        <taxon>Maltschvirus</taxon>
        <taxon>Maltschvirus maltsch</taxon>
    </lineage>
</organism>
<evidence type="ECO:0000313" key="2">
    <source>
        <dbReference type="EMBL" id="CAB4136453.1"/>
    </source>
</evidence>
<proteinExistence type="predicted"/>
<reference evidence="2" key="1">
    <citation type="submission" date="2020-04" db="EMBL/GenBank/DDBJ databases">
        <authorList>
            <person name="Chiriac C."/>
            <person name="Salcher M."/>
            <person name="Ghai R."/>
            <person name="Kavagutti S V."/>
        </authorList>
    </citation>
    <scope>NUCLEOTIDE SEQUENCE</scope>
</reference>
<name>A0A6J5LTH3_9CAUD</name>
<accession>A0A6J5LTH3</accession>
<dbReference type="InterPro" id="IPR036086">
    <property type="entry name" value="ParB/Sulfiredoxin_sf"/>
</dbReference>
<dbReference type="EMBL" id="LR796317">
    <property type="protein sequence ID" value="CAB4136453.1"/>
    <property type="molecule type" value="Genomic_DNA"/>
</dbReference>
<dbReference type="SUPFAM" id="SSF110849">
    <property type="entry name" value="ParB/Sulfiredoxin"/>
    <property type="match status" value="1"/>
</dbReference>
<feature type="domain" description="ParB-like N-terminal" evidence="1">
    <location>
        <begin position="7"/>
        <end position="93"/>
    </location>
</feature>